<accession>A0A9Q5CSQ7</accession>
<sequence>MPIKGFQEESLYVYKLRIVLNERRTDEYKYELEMCEHYYIDEDEGQEVRSLCFKANKGYSASNGVITNVKNTILKYNLE</sequence>
<dbReference type="EMBL" id="JABSXK010000001">
    <property type="protein sequence ID" value="NRV11094.1"/>
    <property type="molecule type" value="Genomic_DNA"/>
</dbReference>
<dbReference type="AlphaFoldDB" id="A0A9Q5CSQ7"/>
<organism evidence="1 2">
    <name type="scientific">Clostridium beijerinckii</name>
    <name type="common">Clostridium MP</name>
    <dbReference type="NCBI Taxonomy" id="1520"/>
    <lineage>
        <taxon>Bacteria</taxon>
        <taxon>Bacillati</taxon>
        <taxon>Bacillota</taxon>
        <taxon>Clostridia</taxon>
        <taxon>Eubacteriales</taxon>
        <taxon>Clostridiaceae</taxon>
        <taxon>Clostridium</taxon>
    </lineage>
</organism>
<proteinExistence type="predicted"/>
<evidence type="ECO:0000313" key="1">
    <source>
        <dbReference type="EMBL" id="NRV11094.1"/>
    </source>
</evidence>
<gene>
    <name evidence="1" type="ORF">DFH45_004057</name>
</gene>
<dbReference type="RefSeq" id="WP_077307670.1">
    <property type="nucleotide sequence ID" value="NZ_CP016090.1"/>
</dbReference>
<dbReference type="Proteomes" id="UP000821656">
    <property type="component" value="Unassembled WGS sequence"/>
</dbReference>
<name>A0A9Q5CSQ7_CLOBE</name>
<protein>
    <submittedName>
        <fullName evidence="1">Uncharacterized protein</fullName>
    </submittedName>
</protein>
<reference evidence="1" key="1">
    <citation type="submission" date="2020-05" db="EMBL/GenBank/DDBJ databases">
        <title>Genomic insights into acetone-butanol-ethanol (ABE) fermentation by sequencing solventogenic clostridia strains.</title>
        <authorList>
            <person name="Brown S."/>
        </authorList>
    </citation>
    <scope>NUCLEOTIDE SEQUENCE</scope>
    <source>
        <strain evidence="1">DJ126</strain>
    </source>
</reference>
<comment type="caution">
    <text evidence="1">The sequence shown here is derived from an EMBL/GenBank/DDBJ whole genome shotgun (WGS) entry which is preliminary data.</text>
</comment>
<evidence type="ECO:0000313" key="2">
    <source>
        <dbReference type="Proteomes" id="UP000821656"/>
    </source>
</evidence>